<dbReference type="EMBL" id="KV003213">
    <property type="protein sequence ID" value="KZV36801.1"/>
    <property type="molecule type" value="Genomic_DNA"/>
</dbReference>
<accession>A0A2Z7BQD0</accession>
<name>A0A2Z7BQD0_9LAMI</name>
<reference evidence="2 3" key="1">
    <citation type="journal article" date="2015" name="Proc. Natl. Acad. Sci. U.S.A.">
        <title>The resurrection genome of Boea hygrometrica: A blueprint for survival of dehydration.</title>
        <authorList>
            <person name="Xiao L."/>
            <person name="Yang G."/>
            <person name="Zhang L."/>
            <person name="Yang X."/>
            <person name="Zhao S."/>
            <person name="Ji Z."/>
            <person name="Zhou Q."/>
            <person name="Hu M."/>
            <person name="Wang Y."/>
            <person name="Chen M."/>
            <person name="Xu Y."/>
            <person name="Jin H."/>
            <person name="Xiao X."/>
            <person name="Hu G."/>
            <person name="Bao F."/>
            <person name="Hu Y."/>
            <person name="Wan P."/>
            <person name="Li L."/>
            <person name="Deng X."/>
            <person name="Kuang T."/>
            <person name="Xiang C."/>
            <person name="Zhu J.K."/>
            <person name="Oliver M.J."/>
            <person name="He Y."/>
        </authorList>
    </citation>
    <scope>NUCLEOTIDE SEQUENCE [LARGE SCALE GENOMIC DNA]</scope>
    <source>
        <strain evidence="3">cv. XS01</strain>
    </source>
</reference>
<proteinExistence type="predicted"/>
<sequence>MATSLIQNALQVNFDSVLSFPDEVMVQMFKYLESKRVRGFLGCPSVLYEDDLVVFFAHSLVREKEVISCVQGKFVGIVEEQFAGAFGLPTEELTSMYEVPKDLIYDARSVFSTSGEQINWRKILFDILKDMVTPSSKQAKGFAAQICVLLKGAPNLTLGEAKTFPPLKILIVKTVGTYIAKNKSITSEEVKDEPPVEKIVKKAAAKRRSAPAAEPIVKRKCTTCSTTPSTKNKLVLHESDEEEIVEQGTDKKRTDVEQPIEEETVEEIVAKVIAKTAEIDMEEKRTIETAVEETAAQYIFERSVLPFPLPSALSPTEIVLLIKNWNHTFTAHMANQIKRHNFSSLTYENFPGGITDSACKNQLVVVSVQYGPFNPYIPIRSTTIGKSRVAIDPIAVRTSWRSNSDIASVTRSTIGYETPSSAYTRRPDEISADGFSSSSWPEQIPATQSGGGGGLFREEGGGDFSSRFRV</sequence>
<evidence type="ECO:0000256" key="1">
    <source>
        <dbReference type="SAM" id="MobiDB-lite"/>
    </source>
</evidence>
<organism evidence="2 3">
    <name type="scientific">Dorcoceras hygrometricum</name>
    <dbReference type="NCBI Taxonomy" id="472368"/>
    <lineage>
        <taxon>Eukaryota</taxon>
        <taxon>Viridiplantae</taxon>
        <taxon>Streptophyta</taxon>
        <taxon>Embryophyta</taxon>
        <taxon>Tracheophyta</taxon>
        <taxon>Spermatophyta</taxon>
        <taxon>Magnoliopsida</taxon>
        <taxon>eudicotyledons</taxon>
        <taxon>Gunneridae</taxon>
        <taxon>Pentapetalae</taxon>
        <taxon>asterids</taxon>
        <taxon>lamiids</taxon>
        <taxon>Lamiales</taxon>
        <taxon>Gesneriaceae</taxon>
        <taxon>Didymocarpoideae</taxon>
        <taxon>Trichosporeae</taxon>
        <taxon>Loxocarpinae</taxon>
        <taxon>Dorcoceras</taxon>
    </lineage>
</organism>
<dbReference type="AlphaFoldDB" id="A0A2Z7BQD0"/>
<dbReference type="Proteomes" id="UP000250235">
    <property type="component" value="Unassembled WGS sequence"/>
</dbReference>
<dbReference type="OrthoDB" id="408743at2759"/>
<evidence type="ECO:0000313" key="3">
    <source>
        <dbReference type="Proteomes" id="UP000250235"/>
    </source>
</evidence>
<evidence type="ECO:0000313" key="2">
    <source>
        <dbReference type="EMBL" id="KZV36801.1"/>
    </source>
</evidence>
<feature type="region of interest" description="Disordered" evidence="1">
    <location>
        <begin position="420"/>
        <end position="470"/>
    </location>
</feature>
<feature type="compositionally biased region" description="Polar residues" evidence="1">
    <location>
        <begin position="434"/>
        <end position="448"/>
    </location>
</feature>
<gene>
    <name evidence="2" type="ORF">F511_09492</name>
</gene>
<protein>
    <submittedName>
        <fullName evidence="2">Uncharacterized protein</fullName>
    </submittedName>
</protein>
<keyword evidence="3" id="KW-1185">Reference proteome</keyword>